<keyword evidence="2" id="KW-1133">Transmembrane helix</keyword>
<evidence type="ECO:0000313" key="5">
    <source>
        <dbReference type="Proteomes" id="UP000249754"/>
    </source>
</evidence>
<feature type="coiled-coil region" evidence="1">
    <location>
        <begin position="205"/>
        <end position="267"/>
    </location>
</feature>
<keyword evidence="2" id="KW-0472">Membrane</keyword>
<feature type="transmembrane region" description="Helical" evidence="2">
    <location>
        <begin position="30"/>
        <end position="50"/>
    </location>
</feature>
<comment type="caution">
    <text evidence="4">The sequence shown here is derived from an EMBL/GenBank/DDBJ whole genome shotgun (WGS) entry which is preliminary data.</text>
</comment>
<evidence type="ECO:0000256" key="1">
    <source>
        <dbReference type="SAM" id="Coils"/>
    </source>
</evidence>
<dbReference type="EMBL" id="QLLR01000005">
    <property type="protein sequence ID" value="RAJ32888.1"/>
    <property type="molecule type" value="Genomic_DNA"/>
</dbReference>
<evidence type="ECO:0000313" key="4">
    <source>
        <dbReference type="EMBL" id="RAJ32888.1"/>
    </source>
</evidence>
<gene>
    <name evidence="4" type="ORF">LY11_01577</name>
</gene>
<dbReference type="STRING" id="188932.AY601_1740"/>
<accession>A0A327SVE3</accession>
<reference evidence="4 5" key="1">
    <citation type="submission" date="2018-06" db="EMBL/GenBank/DDBJ databases">
        <title>Genomic Encyclopedia of Archaeal and Bacterial Type Strains, Phase II (KMG-II): from individual species to whole genera.</title>
        <authorList>
            <person name="Goeker M."/>
        </authorList>
    </citation>
    <scope>NUCLEOTIDE SEQUENCE [LARGE SCALE GENOMIC DNA]</scope>
    <source>
        <strain evidence="4 5">DSM 14825</strain>
    </source>
</reference>
<sequence length="429" mass="48897">MPEESIYQQNHSEEVNEIITAVPSWLLRRGITVVFFVILSIILLAAFIRYPDVVSTSLKINSLNAPKPVYAKRAGKLMELLLPENKKVELGAPLAFLESTGSHRDVLKLSAQLKLLREMVLSAKPLSLALLSPNSNLGELQAAYQNFYQEYVQYLSTQKGGYYQEKHIYLERDLESIKALKSQIVTQQKVQQKEYANIEQQYLSYQKLMAKNVISKNEFQEQENKYLSGKYPLQQTETALLNNTVAYATKEKEILDLENTISEQRAKFLQAINSVISETEVWINQYVVLAPVSGTLGYAGVIQQNQSVVVNQELFVINPGNTDFFGEIQIPQNNMGKIRIGQRTLIKMHSYPYEQFGMIRGNINYISDVAFKDSVFIAKVGFKTFENKDSRHKIALKNGMLGNAEIITEESSLLQRFYRNIIKELNGRE</sequence>
<protein>
    <submittedName>
        <fullName evidence="4">HlyD family secretion protein</fullName>
    </submittedName>
</protein>
<feature type="domain" description="AprE-like beta-barrel" evidence="3">
    <location>
        <begin position="327"/>
        <end position="408"/>
    </location>
</feature>
<keyword evidence="1" id="KW-0175">Coiled coil</keyword>
<dbReference type="InterPro" id="IPR050739">
    <property type="entry name" value="MFP"/>
</dbReference>
<keyword evidence="2" id="KW-0812">Transmembrane</keyword>
<dbReference type="AlphaFoldDB" id="A0A327SVE3"/>
<dbReference type="PANTHER" id="PTHR30386:SF28">
    <property type="entry name" value="EXPORTED PROTEIN"/>
    <property type="match status" value="1"/>
</dbReference>
<dbReference type="RefSeq" id="WP_111633144.1">
    <property type="nucleotide sequence ID" value="NZ_QLLR01000005.1"/>
</dbReference>
<evidence type="ECO:0000256" key="2">
    <source>
        <dbReference type="SAM" id="Phobius"/>
    </source>
</evidence>
<dbReference type="InterPro" id="IPR058982">
    <property type="entry name" value="Beta-barrel_AprE"/>
</dbReference>
<dbReference type="PRINTS" id="PR01490">
    <property type="entry name" value="RTXTOXIND"/>
</dbReference>
<dbReference type="Gene3D" id="2.40.30.170">
    <property type="match status" value="1"/>
</dbReference>
<name>A0A327SVE3_9SPHI</name>
<dbReference type="Pfam" id="PF26002">
    <property type="entry name" value="Beta-barrel_AprE"/>
    <property type="match status" value="1"/>
</dbReference>
<proteinExistence type="predicted"/>
<organism evidence="4 5">
    <name type="scientific">Pedobacter cryoconitis</name>
    <dbReference type="NCBI Taxonomy" id="188932"/>
    <lineage>
        <taxon>Bacteria</taxon>
        <taxon>Pseudomonadati</taxon>
        <taxon>Bacteroidota</taxon>
        <taxon>Sphingobacteriia</taxon>
        <taxon>Sphingobacteriales</taxon>
        <taxon>Sphingobacteriaceae</taxon>
        <taxon>Pedobacter</taxon>
    </lineage>
</organism>
<dbReference type="Proteomes" id="UP000249754">
    <property type="component" value="Unassembled WGS sequence"/>
</dbReference>
<dbReference type="OrthoDB" id="7057889at2"/>
<evidence type="ECO:0000259" key="3">
    <source>
        <dbReference type="Pfam" id="PF26002"/>
    </source>
</evidence>
<dbReference type="PANTHER" id="PTHR30386">
    <property type="entry name" value="MEMBRANE FUSION SUBUNIT OF EMRAB-TOLC MULTIDRUG EFFLUX PUMP"/>
    <property type="match status" value="1"/>
</dbReference>